<evidence type="ECO:0000256" key="2">
    <source>
        <dbReference type="SAM" id="MobiDB-lite"/>
    </source>
</evidence>
<feature type="compositionally biased region" description="Polar residues" evidence="2">
    <location>
        <begin position="527"/>
        <end position="536"/>
    </location>
</feature>
<feature type="domain" description="PH" evidence="3">
    <location>
        <begin position="379"/>
        <end position="484"/>
    </location>
</feature>
<dbReference type="InterPro" id="IPR046868">
    <property type="entry name" value="BAR_4"/>
</dbReference>
<dbReference type="InterPro" id="IPR011993">
    <property type="entry name" value="PH-like_dom_sf"/>
</dbReference>
<accession>A0ABR4BNM0</accession>
<dbReference type="Pfam" id="PF20400">
    <property type="entry name" value="BAR_4"/>
    <property type="match status" value="1"/>
</dbReference>
<dbReference type="PANTHER" id="PTHR31941">
    <property type="entry name" value="CYTOSKELETAL SIGNALING PROTEIN SLM1"/>
    <property type="match status" value="1"/>
</dbReference>
<dbReference type="CDD" id="cd13311">
    <property type="entry name" value="PH_Slm1"/>
    <property type="match status" value="1"/>
</dbReference>
<feature type="region of interest" description="Disordered" evidence="2">
    <location>
        <begin position="685"/>
        <end position="805"/>
    </location>
</feature>
<dbReference type="SMART" id="SM00233">
    <property type="entry name" value="PH"/>
    <property type="match status" value="1"/>
</dbReference>
<dbReference type="InterPro" id="IPR001849">
    <property type="entry name" value="PH_domain"/>
</dbReference>
<keyword evidence="5" id="KW-1185">Reference proteome</keyword>
<dbReference type="InterPro" id="IPR043453">
    <property type="entry name" value="Slm1_PH"/>
</dbReference>
<evidence type="ECO:0000313" key="4">
    <source>
        <dbReference type="EMBL" id="KAL2059375.1"/>
    </source>
</evidence>
<dbReference type="Gene3D" id="2.30.29.30">
    <property type="entry name" value="Pleckstrin-homology domain (PH domain)/Phosphotyrosine-binding domain (PTB)"/>
    <property type="match status" value="1"/>
</dbReference>
<evidence type="ECO:0000256" key="1">
    <source>
        <dbReference type="ARBA" id="ARBA00022553"/>
    </source>
</evidence>
<evidence type="ECO:0000259" key="3">
    <source>
        <dbReference type="PROSITE" id="PS50003"/>
    </source>
</evidence>
<feature type="region of interest" description="Disordered" evidence="2">
    <location>
        <begin position="1"/>
        <end position="92"/>
    </location>
</feature>
<dbReference type="InterPro" id="IPR046869">
    <property type="entry name" value="SLM1/RGC1-like_PH"/>
</dbReference>
<reference evidence="4 5" key="1">
    <citation type="submission" date="2024-09" db="EMBL/GenBank/DDBJ databases">
        <title>Rethinking Asexuality: The Enigmatic Case of Functional Sexual Genes in Lepraria (Stereocaulaceae).</title>
        <authorList>
            <person name="Doellman M."/>
            <person name="Sun Y."/>
            <person name="Barcenas-Pena A."/>
            <person name="Lumbsch H.T."/>
            <person name="Grewe F."/>
        </authorList>
    </citation>
    <scope>NUCLEOTIDE SEQUENCE [LARGE SCALE GENOMIC DNA]</scope>
    <source>
        <strain evidence="4 5">Grewe 0041</strain>
    </source>
</reference>
<comment type="caution">
    <text evidence="4">The sequence shown here is derived from an EMBL/GenBank/DDBJ whole genome shotgun (WGS) entry which is preliminary data.</text>
</comment>
<keyword evidence="1" id="KW-0597">Phosphoprotein</keyword>
<feature type="compositionally biased region" description="Low complexity" evidence="2">
    <location>
        <begin position="733"/>
        <end position="747"/>
    </location>
</feature>
<gene>
    <name evidence="4" type="ORF">ABVK25_000668</name>
</gene>
<feature type="compositionally biased region" description="Basic and acidic residues" evidence="2">
    <location>
        <begin position="686"/>
        <end position="698"/>
    </location>
</feature>
<feature type="region of interest" description="Disordered" evidence="2">
    <location>
        <begin position="498"/>
        <end position="578"/>
    </location>
</feature>
<dbReference type="PANTHER" id="PTHR31941:SF16">
    <property type="entry name" value="PHOSPHATIDYLINOSITOL 4,5-BISPHOSPHATE-BINDING PROTEIN SLM1-RELATED"/>
    <property type="match status" value="1"/>
</dbReference>
<dbReference type="SUPFAM" id="SSF50729">
    <property type="entry name" value="PH domain-like"/>
    <property type="match status" value="1"/>
</dbReference>
<name>A0ABR4BNM0_9LECA</name>
<feature type="compositionally biased region" description="Low complexity" evidence="2">
    <location>
        <begin position="708"/>
        <end position="719"/>
    </location>
</feature>
<feature type="compositionally biased region" description="Polar residues" evidence="2">
    <location>
        <begin position="748"/>
        <end position="761"/>
    </location>
</feature>
<feature type="compositionally biased region" description="Polar residues" evidence="2">
    <location>
        <begin position="34"/>
        <end position="60"/>
    </location>
</feature>
<protein>
    <recommendedName>
        <fullName evidence="3">PH domain-containing protein</fullName>
    </recommendedName>
</protein>
<dbReference type="EMBL" id="JBHFEH010000001">
    <property type="protein sequence ID" value="KAL2059375.1"/>
    <property type="molecule type" value="Genomic_DNA"/>
</dbReference>
<dbReference type="PROSITE" id="PS50003">
    <property type="entry name" value="PH_DOMAIN"/>
    <property type="match status" value="1"/>
</dbReference>
<evidence type="ECO:0000313" key="5">
    <source>
        <dbReference type="Proteomes" id="UP001590951"/>
    </source>
</evidence>
<dbReference type="Pfam" id="PF20399">
    <property type="entry name" value="PH_20"/>
    <property type="match status" value="1"/>
</dbReference>
<feature type="compositionally biased region" description="Basic residues" evidence="2">
    <location>
        <begin position="63"/>
        <end position="85"/>
    </location>
</feature>
<dbReference type="Proteomes" id="UP001590951">
    <property type="component" value="Unassembled WGS sequence"/>
</dbReference>
<organism evidence="4 5">
    <name type="scientific">Lepraria finkii</name>
    <dbReference type="NCBI Taxonomy" id="1340010"/>
    <lineage>
        <taxon>Eukaryota</taxon>
        <taxon>Fungi</taxon>
        <taxon>Dikarya</taxon>
        <taxon>Ascomycota</taxon>
        <taxon>Pezizomycotina</taxon>
        <taxon>Lecanoromycetes</taxon>
        <taxon>OSLEUM clade</taxon>
        <taxon>Lecanoromycetidae</taxon>
        <taxon>Lecanorales</taxon>
        <taxon>Lecanorineae</taxon>
        <taxon>Stereocaulaceae</taxon>
        <taxon>Lepraria</taxon>
    </lineage>
</organism>
<sequence length="805" mass="87063">MAQSHSGATDFAQGAQDRVQPMYHNEKMAVGQPGPSTSGENDLSRADSTMSQTHTLTPSRGGTLKKRQSLSRKNSLKRSGSKKGSRPGSVRSLSFAEDVNSHGSEMNSAFYTPVPTTGTPTEILASRFQVWRKVLKDLITYFTDMKKTYEARSKSLYTLSNVIVNVPSPSQLVTEGGIGDSLHILRDYHKKSISESNKAKSIEDDIIQQLTGLRSDLGQKIKEIKSLSGDFKNNVDKETEGTRRVVHELQEALGGVSRDPKSDPYLVRLAVDRQLGRQIEEENYLHRAFLNLESSGRELESIVMGEIQKAYSAYAGIIKREADEAYETVERLRSGPLGIPKDYEWNVFVDNNEHFVDPRLPVRRVENVHYPGQHEAAASEVKAGMLERKSKYLKSYTPGWYVLSTTHLHEFKSPDRIASQSPVMSLALVDQKLGSHSGADSTSHKFMLKGRQSGGMHRGHAWVFRAESYDTMLAWFEDIKNLTEKTGAERNEFIRRSHARSVSAGSHKAGSISSDGMDEDEADQVPYSATPSQSDIPAQKEKFPERPNPGGRFPSQINVNRDSQVPLAPSSPSSSDDREIVAAAGLPGSGVPFGDPGHQIQAGDDDTKVARGGLVEATAAPLLEAAYFPGERKQEYNGLPVHQGPNLGTTLERHDSHYGDWMGPAASSVGGGAVGAAGIEAYRNQQDQKKAAVQEEKQQPGLQAVKLAPQAPAPAAEAPKQSVDHRVHVATFAAIPSSTADPAASTANQGAPANAWGSTSIPADPVAPIKDSADRPPLESHTSAATISGLHVPGGFPKGSEASGS</sequence>
<proteinExistence type="predicted"/>